<dbReference type="PANTHER" id="PTHR23272">
    <property type="entry name" value="BED FINGER-RELATED"/>
    <property type="match status" value="1"/>
</dbReference>
<dbReference type="SUPFAM" id="SSF53098">
    <property type="entry name" value="Ribonuclease H-like"/>
    <property type="match status" value="1"/>
</dbReference>
<feature type="domain" description="hAT-like transposase RNase-H fold" evidence="2">
    <location>
        <begin position="58"/>
        <end position="158"/>
    </location>
</feature>
<dbReference type="AlphaFoldDB" id="A0A6A3AQX4"/>
<evidence type="ECO:0000259" key="2">
    <source>
        <dbReference type="Pfam" id="PF14372"/>
    </source>
</evidence>
<name>A0A6A3AQX4_HIBSY</name>
<proteinExistence type="predicted"/>
<dbReference type="InterPro" id="IPR008906">
    <property type="entry name" value="HATC_C_dom"/>
</dbReference>
<accession>A0A6A3AQX4</accession>
<sequence length="328" mass="38333">MELYFFMLSVVIRYKDVFTQLKRRESRYTCLPTELDWELAKEIYERLQLFYEATLMFSGNKYPTMNAFFPLICEIGYSLREWTKSGIDKIGLMAYKMLSKFDKYWSVIHGIMGMVAVLDPRYKLKFVKLLMPVLYGREKAKVEFQTLEDFVRTLFKEYESTDPCARSYEGLSSEYRGGFKKLLSDIASIASENDDSGDMVELDNYLKEKLLPKDVDLDLLAWWKTNRGKYSTLQKIAKDILAILVSTIASESAFSTSGRLIGPHRSRLHPKKLEALMCAQSWLLNEIRETCSEETEAYCRSVEYDYDVDEVNNVYKNITILVTCFYNY</sequence>
<evidence type="ECO:0000259" key="1">
    <source>
        <dbReference type="Pfam" id="PF05699"/>
    </source>
</evidence>
<feature type="domain" description="HAT C-terminal dimerisation" evidence="1">
    <location>
        <begin position="201"/>
        <end position="283"/>
    </location>
</feature>
<dbReference type="InterPro" id="IPR012337">
    <property type="entry name" value="RNaseH-like_sf"/>
</dbReference>
<gene>
    <name evidence="3" type="ORF">F3Y22_tig00110387pilonHSYRG00637</name>
</gene>
<dbReference type="EMBL" id="VEPZ02000966">
    <property type="protein sequence ID" value="KAE8707024.1"/>
    <property type="molecule type" value="Genomic_DNA"/>
</dbReference>
<keyword evidence="4" id="KW-1185">Reference proteome</keyword>
<organism evidence="3 4">
    <name type="scientific">Hibiscus syriacus</name>
    <name type="common">Rose of Sharon</name>
    <dbReference type="NCBI Taxonomy" id="106335"/>
    <lineage>
        <taxon>Eukaryota</taxon>
        <taxon>Viridiplantae</taxon>
        <taxon>Streptophyta</taxon>
        <taxon>Embryophyta</taxon>
        <taxon>Tracheophyta</taxon>
        <taxon>Spermatophyta</taxon>
        <taxon>Magnoliopsida</taxon>
        <taxon>eudicotyledons</taxon>
        <taxon>Gunneridae</taxon>
        <taxon>Pentapetalae</taxon>
        <taxon>rosids</taxon>
        <taxon>malvids</taxon>
        <taxon>Malvales</taxon>
        <taxon>Malvaceae</taxon>
        <taxon>Malvoideae</taxon>
        <taxon>Hibiscus</taxon>
    </lineage>
</organism>
<dbReference type="InterPro" id="IPR025525">
    <property type="entry name" value="hAT-like_transposase_RNase-H"/>
</dbReference>
<dbReference type="GO" id="GO:0003677">
    <property type="term" value="F:DNA binding"/>
    <property type="evidence" value="ECO:0007669"/>
    <property type="project" value="InterPro"/>
</dbReference>
<evidence type="ECO:0000313" key="4">
    <source>
        <dbReference type="Proteomes" id="UP000436088"/>
    </source>
</evidence>
<dbReference type="Pfam" id="PF14372">
    <property type="entry name" value="hAT-like_RNase-H"/>
    <property type="match status" value="1"/>
</dbReference>
<comment type="caution">
    <text evidence="3">The sequence shown here is derived from an EMBL/GenBank/DDBJ whole genome shotgun (WGS) entry which is preliminary data.</text>
</comment>
<protein>
    <recommendedName>
        <fullName evidence="5">HAT C-terminal dimerisation domain-containing protein</fullName>
    </recommendedName>
</protein>
<evidence type="ECO:0000313" key="3">
    <source>
        <dbReference type="EMBL" id="KAE8707024.1"/>
    </source>
</evidence>
<dbReference type="GO" id="GO:0046983">
    <property type="term" value="F:protein dimerization activity"/>
    <property type="evidence" value="ECO:0007669"/>
    <property type="project" value="InterPro"/>
</dbReference>
<reference evidence="3" key="1">
    <citation type="submission" date="2019-09" db="EMBL/GenBank/DDBJ databases">
        <title>Draft genome information of white flower Hibiscus syriacus.</title>
        <authorList>
            <person name="Kim Y.-M."/>
        </authorList>
    </citation>
    <scope>NUCLEOTIDE SEQUENCE [LARGE SCALE GENOMIC DNA]</scope>
    <source>
        <strain evidence="3">YM2019G1</strain>
    </source>
</reference>
<dbReference type="Proteomes" id="UP000436088">
    <property type="component" value="Unassembled WGS sequence"/>
</dbReference>
<evidence type="ECO:0008006" key="5">
    <source>
        <dbReference type="Google" id="ProtNLM"/>
    </source>
</evidence>
<dbReference type="Pfam" id="PF05699">
    <property type="entry name" value="Dimer_Tnp_hAT"/>
    <property type="match status" value="1"/>
</dbReference>
<dbReference type="PANTHER" id="PTHR23272:SF179">
    <property type="entry name" value="ZINC FINGER BED DOMAIN-CONTAINING PROTEIN RICESLEEPER 2-LIKE ISOFORM X1"/>
    <property type="match status" value="1"/>
</dbReference>